<dbReference type="Pfam" id="PF22099">
    <property type="entry name" value="MRS2-like"/>
    <property type="match status" value="1"/>
</dbReference>
<gene>
    <name evidence="4" type="ORF">ANE_LOCUS14452</name>
</gene>
<accession>A0A565BRK9</accession>
<feature type="transmembrane region" description="Helical" evidence="2">
    <location>
        <begin position="390"/>
        <end position="413"/>
    </location>
</feature>
<proteinExistence type="inferred from homology"/>
<dbReference type="Gene3D" id="2.40.128.330">
    <property type="match status" value="1"/>
</dbReference>
<evidence type="ECO:0000313" key="4">
    <source>
        <dbReference type="EMBL" id="VVB04008.1"/>
    </source>
</evidence>
<keyword evidence="2" id="KW-0813">Transport</keyword>
<dbReference type="GO" id="GO:0016020">
    <property type="term" value="C:membrane"/>
    <property type="evidence" value="ECO:0007669"/>
    <property type="project" value="UniProtKB-SubCell"/>
</dbReference>
<dbReference type="OrthoDB" id="10251508at2759"/>
<keyword evidence="2" id="KW-1133">Transmembrane helix</keyword>
<feature type="transmembrane region" description="Helical" evidence="2">
    <location>
        <begin position="357"/>
        <end position="378"/>
    </location>
</feature>
<evidence type="ECO:0000256" key="1">
    <source>
        <dbReference type="ARBA" id="ARBA00007535"/>
    </source>
</evidence>
<protein>
    <recommendedName>
        <fullName evidence="2">Magnesium transporter</fullName>
    </recommendedName>
</protein>
<reference evidence="4" key="1">
    <citation type="submission" date="2019-07" db="EMBL/GenBank/DDBJ databases">
        <authorList>
            <person name="Dittberner H."/>
        </authorList>
    </citation>
    <scope>NUCLEOTIDE SEQUENCE [LARGE SCALE GENOMIC DNA]</scope>
</reference>
<dbReference type="Proteomes" id="UP000489600">
    <property type="component" value="Unassembled WGS sequence"/>
</dbReference>
<dbReference type="PANTHER" id="PTHR13890:SF39">
    <property type="entry name" value="MAGNESIUM TRANSPORTER MRS2-5"/>
    <property type="match status" value="1"/>
</dbReference>
<evidence type="ECO:0000256" key="2">
    <source>
        <dbReference type="RuleBase" id="RU366041"/>
    </source>
</evidence>
<sequence length="421" mass="46828">MGEQQDPFSTLNLPDFVSSQKIGRPVNEGQGNRGHPFSGLKKRGQSSRSWVKIDENGNSTVLELDKASIMKRCSLPSRDLRLLDPLFIYPSSILGRERAIVVSLEKIRCIITAEEVILMNGRDASVVQYQSELCKRLQSKQNLNLIDDLPFEFKALELVLELSCLSLDAQVNELEMEVYPVLDELASNISTLNLEHVRRLKGRLLTLTQKVQKVCDEIEHLMDDDDDMAEMYLTEKKERAEAHASPGNLEDILDDEFGSSGIVSKSAPVSPVGSTSGTFGKLQRAFSSVVGSHKSLLSSSSSGENIDQLEMLLEAYFIVVDNTLSKLSSLKEYIDDTEDLINIKLGNVQNQLIQFQLLLTAATFVAAIFAAVTAVFGMNLQDSVFKNPAMFQWVLLVAGIGCGFLYFGFVLYFKHKKVFPL</sequence>
<evidence type="ECO:0000313" key="5">
    <source>
        <dbReference type="Proteomes" id="UP000489600"/>
    </source>
</evidence>
<dbReference type="Gene3D" id="1.20.58.340">
    <property type="entry name" value="Magnesium transport protein CorA, transmembrane region"/>
    <property type="match status" value="1"/>
</dbReference>
<name>A0A565BRK9_9BRAS</name>
<dbReference type="GO" id="GO:0015095">
    <property type="term" value="F:magnesium ion transmembrane transporter activity"/>
    <property type="evidence" value="ECO:0007669"/>
    <property type="project" value="UniProtKB-ARBA"/>
</dbReference>
<comment type="subcellular location">
    <subcellularLocation>
        <location evidence="2">Membrane</location>
        <topology evidence="2">Multi-pass membrane protein</topology>
    </subcellularLocation>
</comment>
<feature type="compositionally biased region" description="Polar residues" evidence="3">
    <location>
        <begin position="1"/>
        <end position="21"/>
    </location>
</feature>
<dbReference type="AlphaFoldDB" id="A0A565BRK9"/>
<dbReference type="PANTHER" id="PTHR13890">
    <property type="entry name" value="RNA SPLICING PROTEIN MRS2, MITOCHONDRIAL"/>
    <property type="match status" value="1"/>
</dbReference>
<organism evidence="4 5">
    <name type="scientific">Arabis nemorensis</name>
    <dbReference type="NCBI Taxonomy" id="586526"/>
    <lineage>
        <taxon>Eukaryota</taxon>
        <taxon>Viridiplantae</taxon>
        <taxon>Streptophyta</taxon>
        <taxon>Embryophyta</taxon>
        <taxon>Tracheophyta</taxon>
        <taxon>Spermatophyta</taxon>
        <taxon>Magnoliopsida</taxon>
        <taxon>eudicotyledons</taxon>
        <taxon>Gunneridae</taxon>
        <taxon>Pentapetalae</taxon>
        <taxon>rosids</taxon>
        <taxon>malvids</taxon>
        <taxon>Brassicales</taxon>
        <taxon>Brassicaceae</taxon>
        <taxon>Arabideae</taxon>
        <taxon>Arabis</taxon>
    </lineage>
</organism>
<dbReference type="EMBL" id="CABITT030000005">
    <property type="protein sequence ID" value="VVB04008.1"/>
    <property type="molecule type" value="Genomic_DNA"/>
</dbReference>
<evidence type="ECO:0000256" key="3">
    <source>
        <dbReference type="SAM" id="MobiDB-lite"/>
    </source>
</evidence>
<keyword evidence="5" id="KW-1185">Reference proteome</keyword>
<dbReference type="CDD" id="cd12823">
    <property type="entry name" value="Mrs2_Mfm1p-like"/>
    <property type="match status" value="1"/>
</dbReference>
<keyword evidence="2" id="KW-0812">Transmembrane</keyword>
<comment type="similarity">
    <text evidence="1 2">Belongs to the CorA metal ion transporter (MIT) (TC 1.A.35.5) family.</text>
</comment>
<comment type="function">
    <text evidence="2">Magnesium transporter that may mediate the influx of magnesium.</text>
</comment>
<feature type="region of interest" description="Disordered" evidence="3">
    <location>
        <begin position="1"/>
        <end position="49"/>
    </location>
</feature>
<keyword evidence="2" id="KW-0460">Magnesium</keyword>
<dbReference type="FunFam" id="2.40.128.330:FF:000001">
    <property type="entry name" value="Magnesium transporter MRS2-1"/>
    <property type="match status" value="1"/>
</dbReference>
<dbReference type="InterPro" id="IPR039204">
    <property type="entry name" value="MRS2-like"/>
</dbReference>
<keyword evidence="2" id="KW-0406">Ion transport</keyword>
<comment type="caution">
    <text evidence="4">The sequence shown here is derived from an EMBL/GenBank/DDBJ whole genome shotgun (WGS) entry which is preliminary data.</text>
</comment>
<keyword evidence="2" id="KW-0472">Membrane</keyword>